<dbReference type="InterPro" id="IPR034804">
    <property type="entry name" value="SQR/QFR_C/D"/>
</dbReference>
<accession>A0ABY8TV96</accession>
<comment type="subcellular location">
    <subcellularLocation>
        <location evidence="1">Membrane</location>
    </subcellularLocation>
</comment>
<dbReference type="Proteomes" id="UP001244341">
    <property type="component" value="Chromosome 4b"/>
</dbReference>
<sequence length="204" mass="21853">MLRSGKALQLVARHAQFGHFAEALGSTGWNASQTRGLGGDKVPEYWGKPSPYTEGTAFLGTPTNHDQLINKRPLSPDVFELGSMTQPHYKMPWGALSSIANRATGAALSAGFAAAGYIALTGDLAGALASFKANYPLLVFPTKLIISFPLVYHYLGGMRHFMWDLHKIGNQADKTSLLETPRVEQSSQILLGASVALSLLAAIL</sequence>
<protein>
    <recommendedName>
        <fullName evidence="11">Succinate dehydrogenase cytochrome b560 subunit, mitochondrial</fullName>
    </recommendedName>
</protein>
<dbReference type="PANTHER" id="PTHR10978:SF5">
    <property type="entry name" value="SUCCINATE DEHYDROGENASE CYTOCHROME B560 SUBUNIT, MITOCHONDRIAL"/>
    <property type="match status" value="1"/>
</dbReference>
<evidence type="ECO:0000256" key="8">
    <source>
        <dbReference type="SAM" id="Phobius"/>
    </source>
</evidence>
<evidence type="ECO:0000256" key="5">
    <source>
        <dbReference type="ARBA" id="ARBA00022989"/>
    </source>
</evidence>
<gene>
    <name evidence="9" type="ORF">OEZ85_006668</name>
</gene>
<feature type="transmembrane region" description="Helical" evidence="8">
    <location>
        <begin position="135"/>
        <end position="155"/>
    </location>
</feature>
<evidence type="ECO:0000256" key="6">
    <source>
        <dbReference type="ARBA" id="ARBA00023004"/>
    </source>
</evidence>
<keyword evidence="10" id="KW-1185">Reference proteome</keyword>
<feature type="transmembrane region" description="Helical" evidence="8">
    <location>
        <begin position="99"/>
        <end position="120"/>
    </location>
</feature>
<evidence type="ECO:0000256" key="2">
    <source>
        <dbReference type="ARBA" id="ARBA00022617"/>
    </source>
</evidence>
<dbReference type="InterPro" id="IPR000701">
    <property type="entry name" value="SuccDH_FuR_B_TM-su"/>
</dbReference>
<dbReference type="CDD" id="cd03499">
    <property type="entry name" value="SQR_TypeC_SdhC"/>
    <property type="match status" value="1"/>
</dbReference>
<keyword evidence="5 8" id="KW-1133">Transmembrane helix</keyword>
<evidence type="ECO:0000256" key="4">
    <source>
        <dbReference type="ARBA" id="ARBA00022723"/>
    </source>
</evidence>
<proteinExistence type="predicted"/>
<dbReference type="PANTHER" id="PTHR10978">
    <property type="entry name" value="SUCCINATE DEHYDROGENASE CYTOCHROME B560 SUBUNIT"/>
    <property type="match status" value="1"/>
</dbReference>
<reference evidence="9 10" key="1">
    <citation type="submission" date="2023-05" db="EMBL/GenBank/DDBJ databases">
        <title>A 100% complete, gapless, phased diploid assembly of the Scenedesmus obliquus UTEX 3031 genome.</title>
        <authorList>
            <person name="Biondi T.C."/>
            <person name="Hanschen E.R."/>
            <person name="Kwon T."/>
            <person name="Eng W."/>
            <person name="Kruse C.P.S."/>
            <person name="Koehler S.I."/>
            <person name="Kunde Y."/>
            <person name="Gleasner C.D."/>
            <person name="You Mak K.T."/>
            <person name="Polle J."/>
            <person name="Hovde B.T."/>
            <person name="Starkenburg S.R."/>
        </authorList>
    </citation>
    <scope>NUCLEOTIDE SEQUENCE [LARGE SCALE GENOMIC DNA]</scope>
    <source>
        <strain evidence="9 10">DOE0152z</strain>
    </source>
</reference>
<organism evidence="9 10">
    <name type="scientific">Tetradesmus obliquus</name>
    <name type="common">Green alga</name>
    <name type="synonym">Acutodesmus obliquus</name>
    <dbReference type="NCBI Taxonomy" id="3088"/>
    <lineage>
        <taxon>Eukaryota</taxon>
        <taxon>Viridiplantae</taxon>
        <taxon>Chlorophyta</taxon>
        <taxon>core chlorophytes</taxon>
        <taxon>Chlorophyceae</taxon>
        <taxon>CS clade</taxon>
        <taxon>Sphaeropleales</taxon>
        <taxon>Scenedesmaceae</taxon>
        <taxon>Tetradesmus</taxon>
    </lineage>
</organism>
<name>A0ABY8TV96_TETOB</name>
<evidence type="ECO:0000256" key="1">
    <source>
        <dbReference type="ARBA" id="ARBA00004370"/>
    </source>
</evidence>
<keyword evidence="4" id="KW-0479">Metal-binding</keyword>
<keyword evidence="6" id="KW-0408">Iron</keyword>
<evidence type="ECO:0000256" key="7">
    <source>
        <dbReference type="ARBA" id="ARBA00023136"/>
    </source>
</evidence>
<dbReference type="SUPFAM" id="SSF81343">
    <property type="entry name" value="Fumarate reductase respiratory complex transmembrane subunits"/>
    <property type="match status" value="1"/>
</dbReference>
<keyword evidence="3 8" id="KW-0812">Transmembrane</keyword>
<dbReference type="EMBL" id="CP126211">
    <property type="protein sequence ID" value="WIA13063.1"/>
    <property type="molecule type" value="Genomic_DNA"/>
</dbReference>
<evidence type="ECO:0000256" key="3">
    <source>
        <dbReference type="ARBA" id="ARBA00022692"/>
    </source>
</evidence>
<keyword evidence="7 8" id="KW-0472">Membrane</keyword>
<dbReference type="Pfam" id="PF01127">
    <property type="entry name" value="Sdh_cyt"/>
    <property type="match status" value="1"/>
</dbReference>
<evidence type="ECO:0000313" key="10">
    <source>
        <dbReference type="Proteomes" id="UP001244341"/>
    </source>
</evidence>
<keyword evidence="2" id="KW-0349">Heme</keyword>
<dbReference type="Gene3D" id="1.20.1300.10">
    <property type="entry name" value="Fumarate reductase/succinate dehydrogenase, transmembrane subunit"/>
    <property type="match status" value="1"/>
</dbReference>
<evidence type="ECO:0008006" key="11">
    <source>
        <dbReference type="Google" id="ProtNLM"/>
    </source>
</evidence>
<evidence type="ECO:0000313" key="9">
    <source>
        <dbReference type="EMBL" id="WIA13063.1"/>
    </source>
</evidence>
<dbReference type="InterPro" id="IPR014314">
    <property type="entry name" value="Succ_DH_cytb556"/>
</dbReference>